<sequence length="252" mass="29221">MIHVDPSMTDEEFLRLFEKGIQAQWGTDQIDWGLTEGISEPKKLALGQLITPVYLGEQTAMLGVSAVLPMILTNGQAEPALYLASMGLDEARHFRNLNHLYRVLNVEPLPSRRLPEMWRYHARLLQKHDPVQWVFGILISDLFAKTFYGGFAERFPDTVVGRLSRRTLQDEARHQAFSDRYLNRMLPTMDPDAKNELLVLRDDLFRIMEKLGERLRGPMEVLDWSPEEFLKELWGDTERWVKRLGLVSLTEV</sequence>
<dbReference type="Proteomes" id="UP000241848">
    <property type="component" value="Unassembled WGS sequence"/>
</dbReference>
<dbReference type="Gene3D" id="1.10.620.20">
    <property type="entry name" value="Ribonucleotide Reductase, subunit A"/>
    <property type="match status" value="1"/>
</dbReference>
<dbReference type="InterPro" id="IPR009078">
    <property type="entry name" value="Ferritin-like_SF"/>
</dbReference>
<comment type="caution">
    <text evidence="1">The sequence shown here is derived from an EMBL/GenBank/DDBJ whole genome shotgun (WGS) entry which is preliminary data.</text>
</comment>
<dbReference type="GO" id="GO:0016491">
    <property type="term" value="F:oxidoreductase activity"/>
    <property type="evidence" value="ECO:0007669"/>
    <property type="project" value="InterPro"/>
</dbReference>
<dbReference type="CDD" id="cd00657">
    <property type="entry name" value="Ferritin_like"/>
    <property type="match status" value="1"/>
</dbReference>
<evidence type="ECO:0000313" key="2">
    <source>
        <dbReference type="Proteomes" id="UP000241848"/>
    </source>
</evidence>
<organism evidence="1 2">
    <name type="scientific">Sulfobacillus acidophilus</name>
    <dbReference type="NCBI Taxonomy" id="53633"/>
    <lineage>
        <taxon>Bacteria</taxon>
        <taxon>Bacillati</taxon>
        <taxon>Bacillota</taxon>
        <taxon>Clostridia</taxon>
        <taxon>Eubacteriales</taxon>
        <taxon>Clostridiales Family XVII. Incertae Sedis</taxon>
        <taxon>Sulfobacillus</taxon>
    </lineage>
</organism>
<dbReference type="InterPro" id="IPR012348">
    <property type="entry name" value="RNR-like"/>
</dbReference>
<reference evidence="1 2" key="1">
    <citation type="journal article" date="2014" name="BMC Genomics">
        <title>Comparison of environmental and isolate Sulfobacillus genomes reveals diverse carbon, sulfur, nitrogen, and hydrogen metabolisms.</title>
        <authorList>
            <person name="Justice N.B."/>
            <person name="Norman A."/>
            <person name="Brown C.T."/>
            <person name="Singh A."/>
            <person name="Thomas B.C."/>
            <person name="Banfield J.F."/>
        </authorList>
    </citation>
    <scope>NUCLEOTIDE SEQUENCE [LARGE SCALE GENOMIC DNA]</scope>
    <source>
        <strain evidence="1">AMDSBA3</strain>
    </source>
</reference>
<gene>
    <name evidence="1" type="ORF">C7B45_15595</name>
</gene>
<dbReference type="EMBL" id="PXYV01000071">
    <property type="protein sequence ID" value="PSR20290.1"/>
    <property type="molecule type" value="Genomic_DNA"/>
</dbReference>
<dbReference type="SUPFAM" id="SSF47240">
    <property type="entry name" value="Ferritin-like"/>
    <property type="match status" value="1"/>
</dbReference>
<name>A0A2T2WDJ4_9FIRM</name>
<evidence type="ECO:0000313" key="1">
    <source>
        <dbReference type="EMBL" id="PSR20290.1"/>
    </source>
</evidence>
<dbReference type="AlphaFoldDB" id="A0A2T2WDJ4"/>
<evidence type="ECO:0008006" key="3">
    <source>
        <dbReference type="Google" id="ProtNLM"/>
    </source>
</evidence>
<proteinExistence type="predicted"/>
<accession>A0A2T2WDJ4</accession>
<protein>
    <recommendedName>
        <fullName evidence="3">Ferritin-like domain-containing protein</fullName>
    </recommendedName>
</protein>